<protein>
    <recommendedName>
        <fullName evidence="20">Bifunctional protein GlmU</fullName>
    </recommendedName>
    <domain>
        <recommendedName>
            <fullName evidence="20">UDP-N-acetylglucosamine pyrophosphorylase</fullName>
            <ecNumber evidence="20">2.7.7.23</ecNumber>
        </recommendedName>
        <alternativeName>
            <fullName evidence="20">N-acetylglucosamine-1-phosphate uridyltransferase</fullName>
        </alternativeName>
    </domain>
    <domain>
        <recommendedName>
            <fullName evidence="20">Glucosamine-1-phosphate N-acetyltransferase</fullName>
            <ecNumber evidence="20">2.3.1.157</ecNumber>
        </recommendedName>
    </domain>
</protein>
<evidence type="ECO:0000256" key="6">
    <source>
        <dbReference type="ARBA" id="ARBA00022490"/>
    </source>
</evidence>
<proteinExistence type="inferred from homology"/>
<evidence type="ECO:0000256" key="7">
    <source>
        <dbReference type="ARBA" id="ARBA00022679"/>
    </source>
</evidence>
<dbReference type="Proteomes" id="UP000050909">
    <property type="component" value="Unassembled WGS sequence"/>
</dbReference>
<feature type="binding site" evidence="20">
    <location>
        <position position="23"/>
    </location>
    <ligand>
        <name>UDP-N-acetyl-alpha-D-glucosamine</name>
        <dbReference type="ChEBI" id="CHEBI:57705"/>
    </ligand>
</feature>
<dbReference type="GO" id="GO:0071555">
    <property type="term" value="P:cell wall organization"/>
    <property type="evidence" value="ECO:0007669"/>
    <property type="project" value="UniProtKB-KW"/>
</dbReference>
<keyword evidence="13 20" id="KW-0573">Peptidoglycan synthesis</keyword>
<evidence type="ECO:0000256" key="3">
    <source>
        <dbReference type="ARBA" id="ARBA00005208"/>
    </source>
</evidence>
<comment type="caution">
    <text evidence="22">The sequence shown here is derived from an EMBL/GenBank/DDBJ whole genome shotgun (WGS) entry which is preliminary data.</text>
</comment>
<keyword evidence="11 20" id="KW-0460">Magnesium</keyword>
<evidence type="ECO:0000256" key="12">
    <source>
        <dbReference type="ARBA" id="ARBA00022960"/>
    </source>
</evidence>
<dbReference type="UniPathway" id="UPA00973"/>
<keyword evidence="7 20" id="KW-0808">Transferase</keyword>
<feature type="binding site" evidence="20">
    <location>
        <position position="155"/>
    </location>
    <ligand>
        <name>UDP-N-acetyl-alpha-D-glucosamine</name>
        <dbReference type="ChEBI" id="CHEBI:57705"/>
    </ligand>
</feature>
<dbReference type="CDD" id="cd03353">
    <property type="entry name" value="LbH_GlmU_C"/>
    <property type="match status" value="1"/>
</dbReference>
<dbReference type="RefSeq" id="WP_054746322.1">
    <property type="nucleotide sequence ID" value="NZ_AZCV01000002.1"/>
</dbReference>
<dbReference type="GO" id="GO:0008360">
    <property type="term" value="P:regulation of cell shape"/>
    <property type="evidence" value="ECO:0007669"/>
    <property type="project" value="UniProtKB-KW"/>
</dbReference>
<feature type="region of interest" description="N-acetyltransferase" evidence="20">
    <location>
        <begin position="252"/>
        <end position="462"/>
    </location>
</feature>
<evidence type="ECO:0000256" key="10">
    <source>
        <dbReference type="ARBA" id="ARBA00022737"/>
    </source>
</evidence>
<feature type="binding site" evidence="20">
    <location>
        <begin position="9"/>
        <end position="12"/>
    </location>
    <ligand>
        <name>UDP-N-acetyl-alpha-D-glucosamine</name>
        <dbReference type="ChEBI" id="CHEBI:57705"/>
    </ligand>
</feature>
<feature type="binding site" evidence="20">
    <location>
        <position position="140"/>
    </location>
    <ligand>
        <name>UDP-N-acetyl-alpha-D-glucosamine</name>
        <dbReference type="ChEBI" id="CHEBI:57705"/>
    </ligand>
</feature>
<evidence type="ECO:0000256" key="1">
    <source>
        <dbReference type="ARBA" id="ARBA00004496"/>
    </source>
</evidence>
<dbReference type="GO" id="GO:0009252">
    <property type="term" value="P:peptidoglycan biosynthetic process"/>
    <property type="evidence" value="ECO:0007669"/>
    <property type="project" value="UniProtKB-UniRule"/>
</dbReference>
<dbReference type="InterPro" id="IPR011004">
    <property type="entry name" value="Trimer_LpxA-like_sf"/>
</dbReference>
<feature type="binding site" evidence="20">
    <location>
        <position position="405"/>
    </location>
    <ligand>
        <name>acetyl-CoA</name>
        <dbReference type="ChEBI" id="CHEBI:57288"/>
    </ligand>
</feature>
<comment type="subunit">
    <text evidence="20">Homotrimer.</text>
</comment>
<feature type="binding site" evidence="20">
    <location>
        <position position="351"/>
    </location>
    <ligand>
        <name>UDP-N-acetyl-alpha-D-glucosamine</name>
        <dbReference type="ChEBI" id="CHEBI:57705"/>
    </ligand>
</feature>
<comment type="catalytic activity">
    <reaction evidence="17 20">
        <text>alpha-D-glucosamine 1-phosphate + acetyl-CoA = N-acetyl-alpha-D-glucosamine 1-phosphate + CoA + H(+)</text>
        <dbReference type="Rhea" id="RHEA:13725"/>
        <dbReference type="ChEBI" id="CHEBI:15378"/>
        <dbReference type="ChEBI" id="CHEBI:57287"/>
        <dbReference type="ChEBI" id="CHEBI:57288"/>
        <dbReference type="ChEBI" id="CHEBI:57776"/>
        <dbReference type="ChEBI" id="CHEBI:58516"/>
        <dbReference type="EC" id="2.3.1.157"/>
    </reaction>
</comment>
<feature type="binding site" evidence="20">
    <location>
        <position position="170"/>
    </location>
    <ligand>
        <name>UDP-N-acetyl-alpha-D-glucosamine</name>
        <dbReference type="ChEBI" id="CHEBI:57705"/>
    </ligand>
</feature>
<keyword evidence="10 20" id="KW-0677">Repeat</keyword>
<keyword evidence="14 20" id="KW-0511">Multifunctional enzyme</keyword>
<feature type="region of interest" description="Pyrophosphorylase" evidence="20">
    <location>
        <begin position="1"/>
        <end position="230"/>
    </location>
</feature>
<feature type="binding site" evidence="20">
    <location>
        <begin position="386"/>
        <end position="387"/>
    </location>
    <ligand>
        <name>acetyl-CoA</name>
        <dbReference type="ChEBI" id="CHEBI:57288"/>
    </ligand>
</feature>
<comment type="pathway">
    <text evidence="20">Bacterial outer membrane biogenesis; LPS lipid A biosynthesis.</text>
</comment>
<dbReference type="PATRIC" id="fig|1423722.3.peg.814"/>
<evidence type="ECO:0000256" key="15">
    <source>
        <dbReference type="ARBA" id="ARBA00023315"/>
    </source>
</evidence>
<dbReference type="GO" id="GO:0005737">
    <property type="term" value="C:cytoplasm"/>
    <property type="evidence" value="ECO:0007669"/>
    <property type="project" value="UniProtKB-SubCell"/>
</dbReference>
<evidence type="ECO:0000313" key="22">
    <source>
        <dbReference type="EMBL" id="KRK38028.1"/>
    </source>
</evidence>
<evidence type="ECO:0000256" key="11">
    <source>
        <dbReference type="ARBA" id="ARBA00022842"/>
    </source>
</evidence>
<dbReference type="InterPro" id="IPR029044">
    <property type="entry name" value="Nucleotide-diphossugar_trans"/>
</dbReference>
<dbReference type="CDD" id="cd02540">
    <property type="entry name" value="GT2_GlmU_N_bac"/>
    <property type="match status" value="1"/>
</dbReference>
<evidence type="ECO:0000256" key="20">
    <source>
        <dbReference type="HAMAP-Rule" id="MF_01631"/>
    </source>
</evidence>
<feature type="binding site" evidence="20">
    <location>
        <position position="423"/>
    </location>
    <ligand>
        <name>acetyl-CoA</name>
        <dbReference type="ChEBI" id="CHEBI:57288"/>
    </ligand>
</feature>
<feature type="binding site" evidence="20">
    <location>
        <position position="228"/>
    </location>
    <ligand>
        <name>UDP-N-acetyl-alpha-D-glucosamine</name>
        <dbReference type="ChEBI" id="CHEBI:57705"/>
    </ligand>
</feature>
<keyword evidence="6 20" id="KW-0963">Cytoplasm</keyword>
<dbReference type="GO" id="GO:0019134">
    <property type="term" value="F:glucosamine-1-phosphate N-acetyltransferase activity"/>
    <property type="evidence" value="ECO:0007669"/>
    <property type="project" value="UniProtKB-UniRule"/>
</dbReference>
<keyword evidence="12 20" id="KW-0133">Cell shape</keyword>
<evidence type="ECO:0000256" key="5">
    <source>
        <dbReference type="ARBA" id="ARBA00007947"/>
    </source>
</evidence>
<evidence type="ECO:0000256" key="14">
    <source>
        <dbReference type="ARBA" id="ARBA00023268"/>
    </source>
</evidence>
<keyword evidence="8 20" id="KW-0548">Nucleotidyltransferase</keyword>
<dbReference type="EC" id="2.3.1.157" evidence="20"/>
<dbReference type="GO" id="GO:0000902">
    <property type="term" value="P:cell morphogenesis"/>
    <property type="evidence" value="ECO:0007669"/>
    <property type="project" value="UniProtKB-UniRule"/>
</dbReference>
<comment type="subcellular location">
    <subcellularLocation>
        <location evidence="1 20">Cytoplasm</location>
    </subcellularLocation>
</comment>
<evidence type="ECO:0000256" key="18">
    <source>
        <dbReference type="ARBA" id="ARBA00048493"/>
    </source>
</evidence>
<evidence type="ECO:0000256" key="13">
    <source>
        <dbReference type="ARBA" id="ARBA00022984"/>
    </source>
</evidence>
<feature type="binding site" evidence="20">
    <location>
        <position position="366"/>
    </location>
    <ligand>
        <name>UDP-N-acetyl-alpha-D-glucosamine</name>
        <dbReference type="ChEBI" id="CHEBI:57705"/>
    </ligand>
</feature>
<gene>
    <name evidence="20" type="primary">glmU</name>
    <name evidence="22" type="ORF">FC62_GL000797</name>
</gene>
<feature type="domain" description="Nucleotidyl transferase" evidence="21">
    <location>
        <begin position="6"/>
        <end position="216"/>
    </location>
</feature>
<dbReference type="GO" id="GO:0006048">
    <property type="term" value="P:UDP-N-acetylglucosamine biosynthetic process"/>
    <property type="evidence" value="ECO:0007669"/>
    <property type="project" value="UniProtKB-UniPathway"/>
</dbReference>
<comment type="pathway">
    <text evidence="3 20">Nucleotide-sugar biosynthesis; UDP-N-acetyl-alpha-D-glucosamine biosynthesis; UDP-N-acetyl-alpha-D-glucosamine from N-acetyl-alpha-D-glucosamine 1-phosphate: step 1/1.</text>
</comment>
<evidence type="ECO:0000256" key="19">
    <source>
        <dbReference type="ARBA" id="ARBA00049628"/>
    </source>
</evidence>
<keyword evidence="15 20" id="KW-0012">Acyltransferase</keyword>
<dbReference type="SUPFAM" id="SSF51161">
    <property type="entry name" value="Trimeric LpxA-like enzymes"/>
    <property type="match status" value="1"/>
</dbReference>
<comment type="caution">
    <text evidence="20">Lacks conserved residue(s) required for the propagation of feature annotation.</text>
</comment>
<organism evidence="22 23">
    <name type="scientific">Amylolactobacillus amylotrophicus DSM 20534</name>
    <dbReference type="NCBI Taxonomy" id="1423722"/>
    <lineage>
        <taxon>Bacteria</taxon>
        <taxon>Bacillati</taxon>
        <taxon>Bacillota</taxon>
        <taxon>Bacilli</taxon>
        <taxon>Lactobacillales</taxon>
        <taxon>Lactobacillaceae</taxon>
        <taxon>Amylolactobacillus</taxon>
    </lineage>
</organism>
<comment type="similarity">
    <text evidence="4 20">In the C-terminal section; belongs to the transferase hexapeptide repeat family.</text>
</comment>
<feature type="binding site" evidence="20">
    <location>
        <position position="103"/>
    </location>
    <ligand>
        <name>Mg(2+)</name>
        <dbReference type="ChEBI" id="CHEBI:18420"/>
    </ligand>
</feature>
<dbReference type="GO" id="GO:0016020">
    <property type="term" value="C:membrane"/>
    <property type="evidence" value="ECO:0007669"/>
    <property type="project" value="GOC"/>
</dbReference>
<dbReference type="GO" id="GO:0000287">
    <property type="term" value="F:magnesium ion binding"/>
    <property type="evidence" value="ECO:0007669"/>
    <property type="project" value="UniProtKB-UniRule"/>
</dbReference>
<feature type="binding site" evidence="20">
    <location>
        <position position="73"/>
    </location>
    <ligand>
        <name>UDP-N-acetyl-alpha-D-glucosamine</name>
        <dbReference type="ChEBI" id="CHEBI:57705"/>
    </ligand>
</feature>
<evidence type="ECO:0000256" key="17">
    <source>
        <dbReference type="ARBA" id="ARBA00048247"/>
    </source>
</evidence>
<feature type="binding site" evidence="20">
    <location>
        <position position="228"/>
    </location>
    <ligand>
        <name>Mg(2+)</name>
        <dbReference type="ChEBI" id="CHEBI:18420"/>
    </ligand>
</feature>
<evidence type="ECO:0000259" key="21">
    <source>
        <dbReference type="Pfam" id="PF00483"/>
    </source>
</evidence>
<dbReference type="PANTHER" id="PTHR43584:SF3">
    <property type="entry name" value="BIFUNCTIONAL PROTEIN GLMU"/>
    <property type="match status" value="1"/>
</dbReference>
<dbReference type="InterPro" id="IPR001451">
    <property type="entry name" value="Hexapep"/>
</dbReference>
<feature type="binding site" evidence="20">
    <location>
        <position position="440"/>
    </location>
    <ligand>
        <name>acetyl-CoA</name>
        <dbReference type="ChEBI" id="CHEBI:57288"/>
    </ligand>
</feature>
<dbReference type="InterPro" id="IPR005835">
    <property type="entry name" value="NTP_transferase_dom"/>
</dbReference>
<evidence type="ECO:0000313" key="23">
    <source>
        <dbReference type="Proteomes" id="UP000050909"/>
    </source>
</evidence>
<dbReference type="EC" id="2.7.7.23" evidence="20"/>
<dbReference type="Gene3D" id="2.160.10.10">
    <property type="entry name" value="Hexapeptide repeat proteins"/>
    <property type="match status" value="1"/>
</dbReference>
<dbReference type="NCBIfam" id="TIGR01173">
    <property type="entry name" value="glmU"/>
    <property type="match status" value="1"/>
</dbReference>
<dbReference type="SUPFAM" id="SSF53448">
    <property type="entry name" value="Nucleotide-diphospho-sugar transferases"/>
    <property type="match status" value="1"/>
</dbReference>
<keyword evidence="23" id="KW-1185">Reference proteome</keyword>
<comment type="function">
    <text evidence="19 20">Catalyzes the last two sequential reactions in the de novo biosynthetic pathway for UDP-N-acetylglucosamine (UDP-GlcNAc). The C-terminal domain catalyzes the transfer of acetyl group from acetyl coenzyme A to glucosamine-1-phosphate (GlcN-1-P) to produce N-acetylglucosamine-1-phosphate (GlcNAc-1-P), which is converted into UDP-GlcNAc by the transfer of uridine 5-monophosphate (from uridine 5-triphosphate), a reaction catalyzed by the N-terminal domain.</text>
</comment>
<dbReference type="InterPro" id="IPR050065">
    <property type="entry name" value="GlmU-like"/>
</dbReference>
<evidence type="ECO:0000256" key="9">
    <source>
        <dbReference type="ARBA" id="ARBA00022723"/>
    </source>
</evidence>
<dbReference type="EMBL" id="AZCV01000002">
    <property type="protein sequence ID" value="KRK38028.1"/>
    <property type="molecule type" value="Genomic_DNA"/>
</dbReference>
<evidence type="ECO:0000256" key="2">
    <source>
        <dbReference type="ARBA" id="ARBA00005166"/>
    </source>
</evidence>
<reference evidence="22 23" key="1">
    <citation type="journal article" date="2015" name="Genome Announc.">
        <title>Expanding the biotechnology potential of lactobacilli through comparative genomics of 213 strains and associated genera.</title>
        <authorList>
            <person name="Sun Z."/>
            <person name="Harris H.M."/>
            <person name="McCann A."/>
            <person name="Guo C."/>
            <person name="Argimon S."/>
            <person name="Zhang W."/>
            <person name="Yang X."/>
            <person name="Jeffery I.B."/>
            <person name="Cooney J.C."/>
            <person name="Kagawa T.F."/>
            <person name="Liu W."/>
            <person name="Song Y."/>
            <person name="Salvetti E."/>
            <person name="Wrobel A."/>
            <person name="Rasinkangas P."/>
            <person name="Parkhill J."/>
            <person name="Rea M.C."/>
            <person name="O'Sullivan O."/>
            <person name="Ritari J."/>
            <person name="Douillard F.P."/>
            <person name="Paul Ross R."/>
            <person name="Yang R."/>
            <person name="Briner A.E."/>
            <person name="Felis G.E."/>
            <person name="de Vos W.M."/>
            <person name="Barrangou R."/>
            <person name="Klaenhammer T.R."/>
            <person name="Caufield P.W."/>
            <person name="Cui Y."/>
            <person name="Zhang H."/>
            <person name="O'Toole P.W."/>
        </authorList>
    </citation>
    <scope>NUCLEOTIDE SEQUENCE [LARGE SCALE GENOMIC DNA]</scope>
    <source>
        <strain evidence="22 23">DSM 20534</strain>
    </source>
</reference>
<keyword evidence="9 20" id="KW-0479">Metal-binding</keyword>
<feature type="binding site" evidence="20">
    <location>
        <begin position="78"/>
        <end position="79"/>
    </location>
    <ligand>
        <name>UDP-N-acetyl-alpha-D-glucosamine</name>
        <dbReference type="ChEBI" id="CHEBI:57705"/>
    </ligand>
</feature>
<dbReference type="NCBIfam" id="NF010934">
    <property type="entry name" value="PRK14354.1"/>
    <property type="match status" value="1"/>
</dbReference>
<feature type="region of interest" description="Linker" evidence="20">
    <location>
        <begin position="231"/>
        <end position="251"/>
    </location>
</feature>
<accession>A0A0R1GUK8</accession>
<dbReference type="GO" id="GO:0009245">
    <property type="term" value="P:lipid A biosynthetic process"/>
    <property type="evidence" value="ECO:0007669"/>
    <property type="project" value="UniProtKB-UniRule"/>
</dbReference>
<sequence length="462" mass="49814">MNNRYVIILAAGKGTRMKSKLYKVLHEVCGKSMVEHVVDQAEAVEPKQIVAIVGHGAAAVEEKLGERVSFARQAEQLGTGHAVLQASALLEQEQGSTLVINGDTPLLTAATFEQLFAAHDASDAKATVLTAVAPDPTGYGRVIRDAAGNVLKIVEQKDADEQEQAVQEINTGVFVFDNQALFKALHQVTNDNAQGEYYLTDVMEILRGQGESIGAYQTADFDETMGVNDRVALARANQLMQARINRAHMMNGVTFVDPANTYIDSTVQIGSDTVIEGGVVLKGRTVIGSDCQIQSGSRIVDSTIGNHVVVTSSTIEESIMHDHTDIGPNSHLRPESEIKSGAHIGNFVEVKKAVIGERSKVGHLTYVGDATIGKDVNVGCGVVFVNYDGVQKFHSTIGDKSFIGSNSNIISPVVMEPNSFVAAGSTITKDVPRHAMAIARSRQENKLDFWKRLPLGHDKNWN</sequence>
<dbReference type="HAMAP" id="MF_01631">
    <property type="entry name" value="GlmU"/>
    <property type="match status" value="1"/>
</dbReference>
<feature type="binding site" evidence="20">
    <location>
        <position position="333"/>
    </location>
    <ligand>
        <name>UDP-N-acetyl-alpha-D-glucosamine</name>
        <dbReference type="ChEBI" id="CHEBI:57705"/>
    </ligand>
</feature>
<feature type="binding site" evidence="20">
    <location>
        <position position="377"/>
    </location>
    <ligand>
        <name>UDP-N-acetyl-alpha-D-glucosamine</name>
        <dbReference type="ChEBI" id="CHEBI:57705"/>
    </ligand>
</feature>
<dbReference type="GO" id="GO:0003977">
    <property type="term" value="F:UDP-N-acetylglucosamine diphosphorylase activity"/>
    <property type="evidence" value="ECO:0007669"/>
    <property type="project" value="UniProtKB-UniRule"/>
</dbReference>
<comment type="cofactor">
    <cofactor evidence="20">
        <name>Mg(2+)</name>
        <dbReference type="ChEBI" id="CHEBI:18420"/>
    </cofactor>
    <text evidence="20">Binds 1 Mg(2+) ion per subunit.</text>
</comment>
<keyword evidence="16 20" id="KW-0961">Cell wall biogenesis/degradation</keyword>
<comment type="catalytic activity">
    <reaction evidence="18 20">
        <text>N-acetyl-alpha-D-glucosamine 1-phosphate + UTP + H(+) = UDP-N-acetyl-alpha-D-glucosamine + diphosphate</text>
        <dbReference type="Rhea" id="RHEA:13509"/>
        <dbReference type="ChEBI" id="CHEBI:15378"/>
        <dbReference type="ChEBI" id="CHEBI:33019"/>
        <dbReference type="ChEBI" id="CHEBI:46398"/>
        <dbReference type="ChEBI" id="CHEBI:57705"/>
        <dbReference type="ChEBI" id="CHEBI:57776"/>
        <dbReference type="EC" id="2.7.7.23"/>
    </reaction>
</comment>
<dbReference type="InterPro" id="IPR005882">
    <property type="entry name" value="Bifunctional_GlmU"/>
</dbReference>
<evidence type="ECO:0000256" key="8">
    <source>
        <dbReference type="ARBA" id="ARBA00022695"/>
    </source>
</evidence>
<comment type="similarity">
    <text evidence="5 20">In the N-terminal section; belongs to the N-acetylglucosamine-1-phosphate uridyltransferase family.</text>
</comment>
<dbReference type="Gene3D" id="3.90.550.10">
    <property type="entry name" value="Spore Coat Polysaccharide Biosynthesis Protein SpsA, Chain A"/>
    <property type="match status" value="1"/>
</dbReference>
<evidence type="ECO:0000256" key="16">
    <source>
        <dbReference type="ARBA" id="ARBA00023316"/>
    </source>
</evidence>
<feature type="active site" description="Proton acceptor" evidence="20">
    <location>
        <position position="363"/>
    </location>
</feature>
<name>A0A0R1GUK8_9LACO</name>
<dbReference type="Pfam" id="PF00132">
    <property type="entry name" value="Hexapep"/>
    <property type="match status" value="1"/>
</dbReference>
<evidence type="ECO:0000256" key="4">
    <source>
        <dbReference type="ARBA" id="ARBA00007707"/>
    </source>
</evidence>
<dbReference type="PANTHER" id="PTHR43584">
    <property type="entry name" value="NUCLEOTIDYL TRANSFERASE"/>
    <property type="match status" value="1"/>
</dbReference>
<dbReference type="InterPro" id="IPR038009">
    <property type="entry name" value="GlmU_C_LbH"/>
</dbReference>
<dbReference type="UniPathway" id="UPA00113">
    <property type="reaction ID" value="UER00532"/>
</dbReference>
<dbReference type="Pfam" id="PF00483">
    <property type="entry name" value="NTP_transferase"/>
    <property type="match status" value="1"/>
</dbReference>
<dbReference type="AlphaFoldDB" id="A0A0R1GUK8"/>
<comment type="pathway">
    <text evidence="2 20">Nucleotide-sugar biosynthesis; UDP-N-acetyl-alpha-D-glucosamine biosynthesis; N-acetyl-alpha-D-glucosamine 1-phosphate from alpha-D-glucosamine 6-phosphate (route II): step 2/2.</text>
</comment>